<reference evidence="3" key="1">
    <citation type="journal article" date="2015" name="PeerJ">
        <title>First genomic representation of candidate bacterial phylum KSB3 points to enhanced environmental sensing as a trigger of wastewater bulking.</title>
        <authorList>
            <person name="Sekiguchi Y."/>
            <person name="Ohashi A."/>
            <person name="Parks D.H."/>
            <person name="Yamauchi T."/>
            <person name="Tyson G.W."/>
            <person name="Hugenholtz P."/>
        </authorList>
    </citation>
    <scope>NUCLEOTIDE SEQUENCE [LARGE SCALE GENOMIC DNA]</scope>
</reference>
<keyword evidence="2" id="KW-0812">Transmembrane</keyword>
<dbReference type="HOGENOM" id="CLU_009912_5_2_0"/>
<keyword evidence="2" id="KW-1133">Transmembrane helix</keyword>
<dbReference type="GO" id="GO:0005886">
    <property type="term" value="C:plasma membrane"/>
    <property type="evidence" value="ECO:0007669"/>
    <property type="project" value="TreeGrafter"/>
</dbReference>
<dbReference type="STRING" id="1499966.U14_04887"/>
<dbReference type="InterPro" id="IPR050445">
    <property type="entry name" value="Bact_polysacc_biosynth/exp"/>
</dbReference>
<evidence type="ECO:0000256" key="1">
    <source>
        <dbReference type="SAM" id="Coils"/>
    </source>
</evidence>
<protein>
    <submittedName>
        <fullName evidence="3">Lipopolysaccharide biosynthesis protein</fullName>
    </submittedName>
</protein>
<gene>
    <name evidence="3" type="ORF">U14_04887</name>
</gene>
<organism evidence="3">
    <name type="scientific">Candidatus Moduliflexus flocculans</name>
    <dbReference type="NCBI Taxonomy" id="1499966"/>
    <lineage>
        <taxon>Bacteria</taxon>
        <taxon>Candidatus Moduliflexota</taxon>
        <taxon>Candidatus Moduliflexia</taxon>
        <taxon>Candidatus Moduliflexales</taxon>
        <taxon>Candidatus Moduliflexaceae</taxon>
    </lineage>
</organism>
<accession>A0A0S6W1D8</accession>
<feature type="transmembrane region" description="Helical" evidence="2">
    <location>
        <begin position="411"/>
        <end position="430"/>
    </location>
</feature>
<dbReference type="Proteomes" id="UP000030700">
    <property type="component" value="Unassembled WGS sequence"/>
</dbReference>
<dbReference type="AlphaFoldDB" id="A0A0S6W1D8"/>
<name>A0A0S6W1D8_9BACT</name>
<dbReference type="PANTHER" id="PTHR32309">
    <property type="entry name" value="TYROSINE-PROTEIN KINASE"/>
    <property type="match status" value="1"/>
</dbReference>
<feature type="transmembrane region" description="Helical" evidence="2">
    <location>
        <begin position="20"/>
        <end position="38"/>
    </location>
</feature>
<dbReference type="Gene3D" id="3.40.50.300">
    <property type="entry name" value="P-loop containing nucleotide triphosphate hydrolases"/>
    <property type="match status" value="1"/>
</dbReference>
<dbReference type="GO" id="GO:0004713">
    <property type="term" value="F:protein tyrosine kinase activity"/>
    <property type="evidence" value="ECO:0007669"/>
    <property type="project" value="TreeGrafter"/>
</dbReference>
<proteinExistence type="predicted"/>
<dbReference type="InterPro" id="IPR027417">
    <property type="entry name" value="P-loop_NTPase"/>
</dbReference>
<keyword evidence="4" id="KW-1185">Reference proteome</keyword>
<keyword evidence="2" id="KW-0472">Membrane</keyword>
<evidence type="ECO:0000313" key="3">
    <source>
        <dbReference type="EMBL" id="GAK53621.1"/>
    </source>
</evidence>
<sequence length="485" mass="55246">MKSKEVHLVDYLLVLRRRSWVVLTTFIVVIVVVVIGVYQRPNPLPKFEATATLLVKPDRPALTNIQGGQLPYYQNFDEGVDQRTELYILKSREMLERLVKELDVTQFGLTLDDQDAIYQYFRDAIEILPVGGTYLVNIVARDTNQQNAITLANTMAEVYIEYNLQTKLSAARKTLVWLNEQLVDLQGKIENAYSALGNFQDKNKILAVEMAPEVISSKLAGLTSAYDQAKRERIEAETRLAELQRIRQRGADFGNDLAVTLNDPVLEKLRTEITDAEIERSNLLQSYKDKHPKIVQADLKLETLRKNMLSTVNTFFQKLESDLTILRTREQTALQALESFKNDAVEINNKRLEYSKLKGELTSSEDLHAMLFRQLKETSITENLVDKNLIRLLESARTAKNITIPFKRVQVIGLGMIIGLLLGIGFAFLFEYFDKTLKNPEDVEHYLDLPVLGTIPKIDEKNQKRLQGKSAALSKKKHYALEGGN</sequence>
<keyword evidence="1" id="KW-0175">Coiled coil</keyword>
<dbReference type="EMBL" id="DF820459">
    <property type="protein sequence ID" value="GAK53621.1"/>
    <property type="molecule type" value="Genomic_DNA"/>
</dbReference>
<evidence type="ECO:0000313" key="4">
    <source>
        <dbReference type="Proteomes" id="UP000030700"/>
    </source>
</evidence>
<evidence type="ECO:0000256" key="2">
    <source>
        <dbReference type="SAM" id="Phobius"/>
    </source>
</evidence>
<dbReference type="PANTHER" id="PTHR32309:SF13">
    <property type="entry name" value="FERRIC ENTEROBACTIN TRANSPORT PROTEIN FEPE"/>
    <property type="match status" value="1"/>
</dbReference>
<feature type="coiled-coil region" evidence="1">
    <location>
        <begin position="219"/>
        <end position="286"/>
    </location>
</feature>